<gene>
    <name evidence="1" type="ORF">F383_34378</name>
</gene>
<dbReference type="Proteomes" id="UP000032142">
    <property type="component" value="Unassembled WGS sequence"/>
</dbReference>
<protein>
    <submittedName>
        <fullName evidence="1">Uncharacterized protein</fullName>
    </submittedName>
</protein>
<dbReference type="AlphaFoldDB" id="A0A0B0N9I0"/>
<evidence type="ECO:0000313" key="2">
    <source>
        <dbReference type="Proteomes" id="UP000032142"/>
    </source>
</evidence>
<organism evidence="1 2">
    <name type="scientific">Gossypium arboreum</name>
    <name type="common">Tree cotton</name>
    <name type="synonym">Gossypium nanking</name>
    <dbReference type="NCBI Taxonomy" id="29729"/>
    <lineage>
        <taxon>Eukaryota</taxon>
        <taxon>Viridiplantae</taxon>
        <taxon>Streptophyta</taxon>
        <taxon>Embryophyta</taxon>
        <taxon>Tracheophyta</taxon>
        <taxon>Spermatophyta</taxon>
        <taxon>Magnoliopsida</taxon>
        <taxon>eudicotyledons</taxon>
        <taxon>Gunneridae</taxon>
        <taxon>Pentapetalae</taxon>
        <taxon>rosids</taxon>
        <taxon>malvids</taxon>
        <taxon>Malvales</taxon>
        <taxon>Malvaceae</taxon>
        <taxon>Malvoideae</taxon>
        <taxon>Gossypium</taxon>
    </lineage>
</organism>
<dbReference type="EMBL" id="JRRC01481290">
    <property type="protein sequence ID" value="KHG07751.1"/>
    <property type="molecule type" value="Genomic_DNA"/>
</dbReference>
<sequence length="38" mass="4462">MPLSQIGSLTNQIQHNHISMPISQRWSYMRTHIRNPTS</sequence>
<accession>A0A0B0N9I0</accession>
<proteinExistence type="predicted"/>
<comment type="caution">
    <text evidence="1">The sequence shown here is derived from an EMBL/GenBank/DDBJ whole genome shotgun (WGS) entry which is preliminary data.</text>
</comment>
<name>A0A0B0N9I0_GOSAR</name>
<evidence type="ECO:0000313" key="1">
    <source>
        <dbReference type="EMBL" id="KHG07751.1"/>
    </source>
</evidence>
<keyword evidence="2" id="KW-1185">Reference proteome</keyword>
<reference evidence="2" key="1">
    <citation type="submission" date="2014-09" db="EMBL/GenBank/DDBJ databases">
        <authorList>
            <person name="Mudge J."/>
            <person name="Ramaraj T."/>
            <person name="Lindquist I.E."/>
            <person name="Bharti A.K."/>
            <person name="Sundararajan A."/>
            <person name="Cameron C.T."/>
            <person name="Woodward J.E."/>
            <person name="May G.D."/>
            <person name="Brubaker C."/>
            <person name="Broadhvest J."/>
            <person name="Wilkins T.A."/>
        </authorList>
    </citation>
    <scope>NUCLEOTIDE SEQUENCE</scope>
    <source>
        <strain evidence="2">cv. AKA8401</strain>
    </source>
</reference>